<accession>A0A167WLV1</accession>
<protein>
    <submittedName>
        <fullName evidence="3">Uncharacterized protein</fullName>
    </submittedName>
</protein>
<evidence type="ECO:0000256" key="2">
    <source>
        <dbReference type="SAM" id="Phobius"/>
    </source>
</evidence>
<feature type="region of interest" description="Disordered" evidence="1">
    <location>
        <begin position="1"/>
        <end position="31"/>
    </location>
</feature>
<feature type="compositionally biased region" description="Low complexity" evidence="1">
    <location>
        <begin position="55"/>
        <end position="65"/>
    </location>
</feature>
<feature type="compositionally biased region" description="Low complexity" evidence="1">
    <location>
        <begin position="10"/>
        <end position="31"/>
    </location>
</feature>
<feature type="transmembrane region" description="Helical" evidence="2">
    <location>
        <begin position="136"/>
        <end position="162"/>
    </location>
</feature>
<evidence type="ECO:0000313" key="3">
    <source>
        <dbReference type="EMBL" id="KZP06249.1"/>
    </source>
</evidence>
<keyword evidence="2" id="KW-0812">Transmembrane</keyword>
<keyword evidence="2" id="KW-0472">Membrane</keyword>
<evidence type="ECO:0000313" key="4">
    <source>
        <dbReference type="Proteomes" id="UP000076532"/>
    </source>
</evidence>
<keyword evidence="2" id="KW-1133">Transmembrane helix</keyword>
<dbReference type="AlphaFoldDB" id="A0A167WLV1"/>
<gene>
    <name evidence="3" type="ORF">FIBSPDRAFT_324948</name>
</gene>
<dbReference type="Proteomes" id="UP000076532">
    <property type="component" value="Unassembled WGS sequence"/>
</dbReference>
<organism evidence="3 4">
    <name type="scientific">Athelia psychrophila</name>
    <dbReference type="NCBI Taxonomy" id="1759441"/>
    <lineage>
        <taxon>Eukaryota</taxon>
        <taxon>Fungi</taxon>
        <taxon>Dikarya</taxon>
        <taxon>Basidiomycota</taxon>
        <taxon>Agaricomycotina</taxon>
        <taxon>Agaricomycetes</taxon>
        <taxon>Agaricomycetidae</taxon>
        <taxon>Atheliales</taxon>
        <taxon>Atheliaceae</taxon>
        <taxon>Athelia</taxon>
    </lineage>
</organism>
<name>A0A167WLV1_9AGAM</name>
<sequence>MWTTTRTMASCSTNSTRSNPPPSSAAQSTPTSAERRSFIVALAFFSVWQRPLQLLPRRGPRPNQQHLPRDQAPHQQHPGHLEPLLGAPRLAARRQAPATLLLPHELHGDVHLLPRLHPAVPGAPEGHGRARDEFIFLFYAAYNLAFATLIVSYTMGILPYHLRAKGSVPSTLSSRSPSSSTSM</sequence>
<proteinExistence type="predicted"/>
<dbReference type="EMBL" id="KV417797">
    <property type="protein sequence ID" value="KZP06249.1"/>
    <property type="molecule type" value="Genomic_DNA"/>
</dbReference>
<reference evidence="3 4" key="1">
    <citation type="journal article" date="2016" name="Mol. Biol. Evol.">
        <title>Comparative Genomics of Early-Diverging Mushroom-Forming Fungi Provides Insights into the Origins of Lignocellulose Decay Capabilities.</title>
        <authorList>
            <person name="Nagy L.G."/>
            <person name="Riley R."/>
            <person name="Tritt A."/>
            <person name="Adam C."/>
            <person name="Daum C."/>
            <person name="Floudas D."/>
            <person name="Sun H."/>
            <person name="Yadav J.S."/>
            <person name="Pangilinan J."/>
            <person name="Larsson K.H."/>
            <person name="Matsuura K."/>
            <person name="Barry K."/>
            <person name="Labutti K."/>
            <person name="Kuo R."/>
            <person name="Ohm R.A."/>
            <person name="Bhattacharya S.S."/>
            <person name="Shirouzu T."/>
            <person name="Yoshinaga Y."/>
            <person name="Martin F.M."/>
            <person name="Grigoriev I.V."/>
            <person name="Hibbett D.S."/>
        </authorList>
    </citation>
    <scope>NUCLEOTIDE SEQUENCE [LARGE SCALE GENOMIC DNA]</scope>
    <source>
        <strain evidence="3 4">CBS 109695</strain>
    </source>
</reference>
<keyword evidence="4" id="KW-1185">Reference proteome</keyword>
<evidence type="ECO:0000256" key="1">
    <source>
        <dbReference type="SAM" id="MobiDB-lite"/>
    </source>
</evidence>
<feature type="region of interest" description="Disordered" evidence="1">
    <location>
        <begin position="55"/>
        <end position="82"/>
    </location>
</feature>